<dbReference type="eggNOG" id="KOG4193">
    <property type="taxonomic scope" value="Eukaryota"/>
</dbReference>
<dbReference type="Pfam" id="PF00047">
    <property type="entry name" value="ig"/>
    <property type="match status" value="1"/>
</dbReference>
<feature type="domain" description="G-protein coupled receptors family 2 profile 1" evidence="18">
    <location>
        <begin position="1114"/>
        <end position="1195"/>
    </location>
</feature>
<evidence type="ECO:0000256" key="8">
    <source>
        <dbReference type="ARBA" id="ARBA00023040"/>
    </source>
</evidence>
<keyword evidence="12" id="KW-0325">Glycoprotein</keyword>
<dbReference type="GO" id="GO:0005886">
    <property type="term" value="C:plasma membrane"/>
    <property type="evidence" value="ECO:0007669"/>
    <property type="project" value="UniProtKB-SubCell"/>
</dbReference>
<comment type="subcellular location">
    <subcellularLocation>
        <location evidence="1">Cell membrane</location>
        <topology evidence="1">Multi-pass membrane protein</topology>
    </subcellularLocation>
</comment>
<dbReference type="CDD" id="cd00096">
    <property type="entry name" value="Ig"/>
    <property type="match status" value="1"/>
</dbReference>
<dbReference type="PANTHER" id="PTHR12011:SF347">
    <property type="entry name" value="FI21270P1-RELATED"/>
    <property type="match status" value="1"/>
</dbReference>
<keyword evidence="4" id="KW-1003">Cell membrane</keyword>
<dbReference type="PANTHER" id="PTHR12011">
    <property type="entry name" value="ADHESION G-PROTEIN COUPLED RECEPTOR"/>
    <property type="match status" value="1"/>
</dbReference>
<feature type="transmembrane region" description="Helical" evidence="15">
    <location>
        <begin position="1780"/>
        <end position="1802"/>
    </location>
</feature>
<dbReference type="InterPro" id="IPR046338">
    <property type="entry name" value="GAIN_dom_sf"/>
</dbReference>
<dbReference type="InterPro" id="IPR000832">
    <property type="entry name" value="GPCR_2_secretin-like"/>
</dbReference>
<dbReference type="InterPro" id="IPR013783">
    <property type="entry name" value="Ig-like_fold"/>
</dbReference>
<keyword evidence="11" id="KW-0675">Receptor</keyword>
<evidence type="ECO:0000259" key="17">
    <source>
        <dbReference type="PROSITE" id="PS50221"/>
    </source>
</evidence>
<dbReference type="Pfam" id="PF01825">
    <property type="entry name" value="GPS"/>
    <property type="match status" value="1"/>
</dbReference>
<keyword evidence="13" id="KW-0807">Transducer</keyword>
<feature type="chain" id="PRO_5012417398" description="G-protein coupled receptors family 2 profile 2 domain-containing protein" evidence="16">
    <location>
        <begin position="23"/>
        <end position="2147"/>
    </location>
</feature>
<dbReference type="InterPro" id="IPR017981">
    <property type="entry name" value="GPCR_2-like_7TM"/>
</dbReference>
<organism evidence="21">
    <name type="scientific">Amphimedon queenslandica</name>
    <name type="common">Sponge</name>
    <dbReference type="NCBI Taxonomy" id="400682"/>
    <lineage>
        <taxon>Eukaryota</taxon>
        <taxon>Metazoa</taxon>
        <taxon>Porifera</taxon>
        <taxon>Demospongiae</taxon>
        <taxon>Heteroscleromorpha</taxon>
        <taxon>Haplosclerida</taxon>
        <taxon>Niphatidae</taxon>
        <taxon>Amphimedon</taxon>
    </lineage>
</organism>
<keyword evidence="22" id="KW-1185">Reference proteome</keyword>
<dbReference type="KEGG" id="aqu:105316852"/>
<evidence type="ECO:0008006" key="23">
    <source>
        <dbReference type="Google" id="ProtNLM"/>
    </source>
</evidence>
<feature type="transmembrane region" description="Helical" evidence="15">
    <location>
        <begin position="1930"/>
        <end position="1957"/>
    </location>
</feature>
<dbReference type="InterPro" id="IPR003599">
    <property type="entry name" value="Ig_sub"/>
</dbReference>
<evidence type="ECO:0000259" key="18">
    <source>
        <dbReference type="PROSITE" id="PS50227"/>
    </source>
</evidence>
<dbReference type="InterPro" id="IPR001879">
    <property type="entry name" value="GPCR_2_extracellular_dom"/>
</dbReference>
<evidence type="ECO:0000256" key="9">
    <source>
        <dbReference type="ARBA" id="ARBA00023136"/>
    </source>
</evidence>
<evidence type="ECO:0000256" key="13">
    <source>
        <dbReference type="ARBA" id="ARBA00023224"/>
    </source>
</evidence>
<dbReference type="SMART" id="SM00408">
    <property type="entry name" value="IGc2"/>
    <property type="match status" value="1"/>
</dbReference>
<reference evidence="21" key="2">
    <citation type="submission" date="2017-05" db="UniProtKB">
        <authorList>
            <consortium name="EnsemblMetazoa"/>
        </authorList>
    </citation>
    <scope>IDENTIFICATION</scope>
</reference>
<evidence type="ECO:0000256" key="2">
    <source>
        <dbReference type="ARBA" id="ARBA00007343"/>
    </source>
</evidence>
<feature type="region of interest" description="Disordered" evidence="14">
    <location>
        <begin position="2117"/>
        <end position="2147"/>
    </location>
</feature>
<feature type="signal peptide" evidence="16">
    <location>
        <begin position="1"/>
        <end position="22"/>
    </location>
</feature>
<dbReference type="InterPro" id="IPR036445">
    <property type="entry name" value="GPCR_2_extracell_dom_sf"/>
</dbReference>
<feature type="transmembrane region" description="Helical" evidence="15">
    <location>
        <begin position="1978"/>
        <end position="2002"/>
    </location>
</feature>
<keyword evidence="5 15" id="KW-0812">Transmembrane</keyword>
<dbReference type="EnsemblMetazoa" id="Aqu2.1.38821_001">
    <property type="protein sequence ID" value="Aqu2.1.38821_001"/>
    <property type="gene ID" value="Aqu2.1.38821"/>
</dbReference>
<dbReference type="GO" id="GO:0004930">
    <property type="term" value="F:G protein-coupled receptor activity"/>
    <property type="evidence" value="ECO:0007669"/>
    <property type="project" value="UniProtKB-KW"/>
</dbReference>
<feature type="transmembrane region" description="Helical" evidence="15">
    <location>
        <begin position="1814"/>
        <end position="1834"/>
    </location>
</feature>
<protein>
    <recommendedName>
        <fullName evidence="23">G-protein coupled receptors family 2 profile 2 domain-containing protein</fullName>
    </recommendedName>
</protein>
<evidence type="ECO:0000313" key="21">
    <source>
        <dbReference type="EnsemblMetazoa" id="Aqu2.1.38821_001"/>
    </source>
</evidence>
<dbReference type="SMART" id="SM00409">
    <property type="entry name" value="IG"/>
    <property type="match status" value="5"/>
</dbReference>
<dbReference type="Pfam" id="PF00002">
    <property type="entry name" value="7tm_2"/>
    <property type="match status" value="1"/>
</dbReference>
<evidence type="ECO:0000256" key="3">
    <source>
        <dbReference type="ARBA" id="ARBA00008077"/>
    </source>
</evidence>
<proteinExistence type="inferred from homology"/>
<comment type="similarity">
    <text evidence="3">Belongs to the G-protein coupled receptor Fz/Smo family.</text>
</comment>
<feature type="domain" description="Ig-like" evidence="20">
    <location>
        <begin position="380"/>
        <end position="417"/>
    </location>
</feature>
<dbReference type="PROSITE" id="PS50835">
    <property type="entry name" value="IG_LIKE"/>
    <property type="match status" value="3"/>
</dbReference>
<keyword evidence="6 16" id="KW-0732">Signal</keyword>
<dbReference type="InterPro" id="IPR036179">
    <property type="entry name" value="Ig-like_dom_sf"/>
</dbReference>
<evidence type="ECO:0000256" key="4">
    <source>
        <dbReference type="ARBA" id="ARBA00022475"/>
    </source>
</evidence>
<dbReference type="Gene3D" id="4.10.1240.10">
    <property type="entry name" value="GPCR, family 2, extracellular hormone receptor domain"/>
    <property type="match status" value="1"/>
</dbReference>
<dbReference type="Pfam" id="PF02793">
    <property type="entry name" value="HRM"/>
    <property type="match status" value="1"/>
</dbReference>
<dbReference type="EnsemblMetazoa" id="XM_019993571.1">
    <property type="protein sequence ID" value="XP_019849130.1"/>
    <property type="gene ID" value="LOC105316852"/>
</dbReference>
<dbReference type="Pfam" id="PF16489">
    <property type="entry name" value="GAIN"/>
    <property type="match status" value="1"/>
</dbReference>
<comment type="similarity">
    <text evidence="2">Belongs to the G-protein coupled receptor 2 family. Adhesion G-protein coupled receptor (ADGR) subfamily.</text>
</comment>
<feature type="domain" description="Ig-like" evidence="20">
    <location>
        <begin position="1040"/>
        <end position="1130"/>
    </location>
</feature>
<evidence type="ECO:0000256" key="10">
    <source>
        <dbReference type="ARBA" id="ARBA00023157"/>
    </source>
</evidence>
<dbReference type="InterPro" id="IPR013151">
    <property type="entry name" value="Immunoglobulin_dom"/>
</dbReference>
<evidence type="ECO:0000313" key="22">
    <source>
        <dbReference type="Proteomes" id="UP000007879"/>
    </source>
</evidence>
<evidence type="ECO:0000256" key="11">
    <source>
        <dbReference type="ARBA" id="ARBA00023170"/>
    </source>
</evidence>
<dbReference type="SMART" id="SM01330">
    <property type="entry name" value="Frizzled"/>
    <property type="match status" value="1"/>
</dbReference>
<evidence type="ECO:0000256" key="7">
    <source>
        <dbReference type="ARBA" id="ARBA00022989"/>
    </source>
</evidence>
<dbReference type="InParanoid" id="A0A1X7VFK7"/>
<keyword evidence="8" id="KW-0297">G-protein coupled receptor</keyword>
<dbReference type="Gene3D" id="2.60.220.50">
    <property type="match status" value="1"/>
</dbReference>
<dbReference type="PROSITE" id="PS50221">
    <property type="entry name" value="GAIN_B"/>
    <property type="match status" value="1"/>
</dbReference>
<keyword evidence="10" id="KW-1015">Disulfide bond</keyword>
<dbReference type="Proteomes" id="UP000007879">
    <property type="component" value="Unassembled WGS sequence"/>
</dbReference>
<evidence type="ECO:0000256" key="14">
    <source>
        <dbReference type="SAM" id="MobiDB-lite"/>
    </source>
</evidence>
<dbReference type="SUPFAM" id="SSF111418">
    <property type="entry name" value="Hormone receptor domain"/>
    <property type="match status" value="1"/>
</dbReference>
<sequence>MAAALLLFIFLVSSSLLDLSASQDCNLSNEEKFNCSSLDDTTHPSIIYQDSPFTIEIYRTNASLLISNASLFISTNGYCGPHSFASGVQCSVVSTEGVSNSTITCSNGFHVGPAVLIIGLNDCALSLYVQWGQLPTLSIQENGEDIDVLGNIYVVHDQATPFNVVCSVSPPSELFLPVLNARKLDGNSPIEGLNIYQGGDRITASFGEGFSLDFSGVYTCSSSFNASTILFIVTAQDIPSVYYPNGNTVSSVILGSPLSIKAAILTERPIDTDSVQFMSLNSVPTTGSTPTNLPTIDPSSSPMYSTGPSPVVQLIEDDEYDQSLYITFDAVGQGSAGLYNVCFSYFDANSSSLGSGSDTEAVNPEVVCVGTFNISSISVPSVSSLNNTLVVKRSSAFTNGSTTLTCIPSNPSAVIRWQYFNGVPLWEQYSSYLFSPPGLNHTLTLTSPPYGILLIECGLYDPGLVRLVNGIELTIVSVSRPVSIWNNNNELFSDAIINSFRVYFPLNTPFLSLRCFAEEGHGQLQWSTRDVSSLPETLLTSDTAPDLSVIGAGQDLTINYANFDVNDTGYYVCSSGASGESFEVYTTLSNPYFNATAPSFIRAPIGTNVSLVMRYAYGSEGFSNNGQSFLLSIRIQPSDTKFSSFYAVSNITLPNLSYRFNYTFIVGVIHTGIATFEVTQNNATVYNRSSQFLAITPVFSPLPPSTVYALSGRRVNISCSPNETAAPVYWTIEIFNYEILSSLLDVPEFDLSPPGLNHMLEFNLTSPTFSSAFDVDLASISQMTFTCGFRDGANFGIYNPRTIRVDIEQERIFITNFRFNVANNSIVNYFPQYYFNSKRSVSDGFFASFSCTGVQGDHYPVFKVELFNETGFIRTVNASSPNNEITASPNGEFQNTLHVYVHDETSGRYYCESSVSGAFKSFIVTSENPFVRAASSKVINAFLGESVTLSFLAAEYSRGGNNYLKAIPVMFTSNNGTVINYYSYQSCEDDPCYYYSLSLRSVSPRSAGQYTAYLDNDYEYEYDYSAEVPNDTITVNVEVPQLLTSGPVVQALLDTQIPLSCKPSVGSFLITWQHNGQPLNCETEEGIPTCQFTNNQQDTLLLNRLSYNDAGTYTCTLVLNGEPIVSQSIALGIIQNCPTNFSNGILWAVTPSGSVARVPCTAAGPQFQSGLFATRVCSDASRWEAPDMTTCLLREESNNVASVWVTVDTSNATTTPNDSVLVEVLQDLLVNYNVSYKSVSLQSTYTETGSALLEFRVELTGFNDTTPAQLNQLVASSAQFGGLYVLPQRSGVQLFISASSCPCLPKDTNTSSVTYLCYEGATTPCNCNNGVCQCVPPFVGDGRLCTVDSDGDSFPDEPLTSCAPNSTLHYCIQDNCRRTFNPNQDLAACQILENFEGCGFGIDTEWGIAWANVLVGEVDRQPCPGDAATLGTATKACLSVGVWGETNVLDCLPVEYQNYLDQVESILDANITIDEQLSLLSELVSTLATSTSEVVESAELFLPGSLNATNKIVDTVIDVLFDSLDEENDNISRIVDGLNLVQVFNSLLDSSQLAAWQQLQQAPQDTTLRGSTELLSNAERYGKYLALSRNETTLRRRPNIVINANQYSAASESLVFPQPGDTDGTLFTSERGAEVSIPPELLRERRNRGDTTIPVVSILFKNLENFLEADGSSFNNTRPGSIVWSGQVAGIARNTEFPISLRFNVDNFTNSSGYKCVYWNTTRREWSIDGVNTVSSVVNSTTGRATVYCQSFHLTAFAVLVDVSGSITETGSTEYTALKVVSYIGCAISIACLIVTVVFFLIQGKALLRSVHFFIHLNLALSLLCGYFIFAVGVETARNSSGGCAFVAALLQYFFLSSFCWMLCEGVMLYLMLVKVFSTLSKRWYFFLILGWAPPLLPVVIGLAAGHSNYGVKNDEGDLLYCWLSVDNGVIWAFVAPMIVIIIINSVFLVLALYSIWKTRSNQKSIKKKTGANRDLALSLLKASLVLLPLLGLTWLFGLLAVNRNTSAFAWIFTLLNTLQGAAIFFFHVVRSDKVWSKLSPRINKVKRGLTSRTRTYNYISTSSTMKASKDSQSSISMGTIKKSVVENDYSTASSLGFANTSVEDGDDEKIELAQLEEKKMPTEEKVEEMSLSERAKEKEKEALGSD</sequence>
<dbReference type="Gene3D" id="2.60.40.10">
    <property type="entry name" value="Immunoglobulins"/>
    <property type="match status" value="1"/>
</dbReference>
<evidence type="ECO:0000259" key="19">
    <source>
        <dbReference type="PROSITE" id="PS50261"/>
    </source>
</evidence>
<feature type="domain" description="G-protein coupled receptors family 2 profile 2" evidence="19">
    <location>
        <begin position="1778"/>
        <end position="2032"/>
    </location>
</feature>
<feature type="domain" description="Ig-like" evidence="20">
    <location>
        <begin position="511"/>
        <end position="589"/>
    </location>
</feature>
<dbReference type="PROSITE" id="PS50261">
    <property type="entry name" value="G_PROTEIN_RECEP_F2_4"/>
    <property type="match status" value="1"/>
</dbReference>
<dbReference type="SUPFAM" id="SSF48726">
    <property type="entry name" value="Immunoglobulin"/>
    <property type="match status" value="1"/>
</dbReference>
<keyword evidence="9 15" id="KW-0472">Membrane</keyword>
<dbReference type="PROSITE" id="PS50227">
    <property type="entry name" value="G_PROTEIN_RECEP_F2_3"/>
    <property type="match status" value="2"/>
</dbReference>
<dbReference type="InterPro" id="IPR057244">
    <property type="entry name" value="GAIN_B"/>
</dbReference>
<evidence type="ECO:0000256" key="1">
    <source>
        <dbReference type="ARBA" id="ARBA00004651"/>
    </source>
</evidence>
<feature type="transmembrane region" description="Helical" evidence="15">
    <location>
        <begin position="2008"/>
        <end position="2030"/>
    </location>
</feature>
<feature type="transmembrane region" description="Helical" evidence="15">
    <location>
        <begin position="1885"/>
        <end position="1910"/>
    </location>
</feature>
<dbReference type="SMART" id="SM00303">
    <property type="entry name" value="GPS"/>
    <property type="match status" value="1"/>
</dbReference>
<dbReference type="GO" id="GO:0007166">
    <property type="term" value="P:cell surface receptor signaling pathway"/>
    <property type="evidence" value="ECO:0007669"/>
    <property type="project" value="InterPro"/>
</dbReference>
<evidence type="ECO:0000256" key="5">
    <source>
        <dbReference type="ARBA" id="ARBA00022692"/>
    </source>
</evidence>
<dbReference type="FunFam" id="1.20.1070.10:FF:000058">
    <property type="entry name" value="Adhesion G protein-coupled receptor F5"/>
    <property type="match status" value="1"/>
</dbReference>
<dbReference type="PRINTS" id="PR00249">
    <property type="entry name" value="GPCRSECRETIN"/>
</dbReference>
<feature type="domain" description="GAIN-B" evidence="17">
    <location>
        <begin position="1612"/>
        <end position="1767"/>
    </location>
</feature>
<dbReference type="SUPFAM" id="SSF81321">
    <property type="entry name" value="Family A G protein-coupled receptor-like"/>
    <property type="match status" value="1"/>
</dbReference>
<dbReference type="Gene3D" id="1.20.1070.10">
    <property type="entry name" value="Rhodopsin 7-helix transmembrane proteins"/>
    <property type="match status" value="1"/>
</dbReference>
<dbReference type="OrthoDB" id="10037534at2759"/>
<dbReference type="InterPro" id="IPR000539">
    <property type="entry name" value="Frizzled/Smoothened_7TM"/>
</dbReference>
<evidence type="ECO:0000256" key="6">
    <source>
        <dbReference type="ARBA" id="ARBA00022729"/>
    </source>
</evidence>
<evidence type="ECO:0000256" key="12">
    <source>
        <dbReference type="ARBA" id="ARBA00023180"/>
    </source>
</evidence>
<dbReference type="InterPro" id="IPR000203">
    <property type="entry name" value="GPS"/>
</dbReference>
<evidence type="ECO:0000256" key="16">
    <source>
        <dbReference type="SAM" id="SignalP"/>
    </source>
</evidence>
<feature type="transmembrane region" description="Helical" evidence="15">
    <location>
        <begin position="1846"/>
        <end position="1873"/>
    </location>
</feature>
<accession>A0A1X7VFK7</accession>
<evidence type="ECO:0000256" key="15">
    <source>
        <dbReference type="SAM" id="Phobius"/>
    </source>
</evidence>
<reference evidence="22" key="1">
    <citation type="journal article" date="2010" name="Nature">
        <title>The Amphimedon queenslandica genome and the evolution of animal complexity.</title>
        <authorList>
            <person name="Srivastava M."/>
            <person name="Simakov O."/>
            <person name="Chapman J."/>
            <person name="Fahey B."/>
            <person name="Gauthier M.E."/>
            <person name="Mitros T."/>
            <person name="Richards G.S."/>
            <person name="Conaco C."/>
            <person name="Dacre M."/>
            <person name="Hellsten U."/>
            <person name="Larroux C."/>
            <person name="Putnam N.H."/>
            <person name="Stanke M."/>
            <person name="Adamska M."/>
            <person name="Darling A."/>
            <person name="Degnan S.M."/>
            <person name="Oakley T.H."/>
            <person name="Plachetzki D.C."/>
            <person name="Zhai Y."/>
            <person name="Adamski M."/>
            <person name="Calcino A."/>
            <person name="Cummins S.F."/>
            <person name="Goodstein D.M."/>
            <person name="Harris C."/>
            <person name="Jackson D.J."/>
            <person name="Leys S.P."/>
            <person name="Shu S."/>
            <person name="Woodcroft B.J."/>
            <person name="Vervoort M."/>
            <person name="Kosik K.S."/>
            <person name="Manning G."/>
            <person name="Degnan B.M."/>
            <person name="Rokhsar D.S."/>
        </authorList>
    </citation>
    <scope>NUCLEOTIDE SEQUENCE [LARGE SCALE GENOMIC DNA]</scope>
</reference>
<evidence type="ECO:0000259" key="20">
    <source>
        <dbReference type="PROSITE" id="PS50835"/>
    </source>
</evidence>
<gene>
    <name evidence="21" type="primary">105316852</name>
</gene>
<dbReference type="CDD" id="cd15040">
    <property type="entry name" value="7tmB2_Adhesion"/>
    <property type="match status" value="1"/>
</dbReference>
<feature type="domain" description="G-protein coupled receptors family 2 profile 1" evidence="18">
    <location>
        <begin position="1375"/>
        <end position="1455"/>
    </location>
</feature>
<dbReference type="InterPro" id="IPR003598">
    <property type="entry name" value="Ig_sub2"/>
</dbReference>
<dbReference type="InterPro" id="IPR032471">
    <property type="entry name" value="AGRL2-4_GAIN_subdom_A"/>
</dbReference>
<dbReference type="InterPro" id="IPR007110">
    <property type="entry name" value="Ig-like_dom"/>
</dbReference>
<keyword evidence="7 15" id="KW-1133">Transmembrane helix</keyword>
<name>A0A1X7VFK7_AMPQE</name>